<dbReference type="PANTHER" id="PTHR43708:SF4">
    <property type="entry name" value="OXIDOREDUCTASE YCEM-RELATED"/>
    <property type="match status" value="1"/>
</dbReference>
<evidence type="ECO:0000313" key="3">
    <source>
        <dbReference type="EMBL" id="AZP04514.1"/>
    </source>
</evidence>
<feature type="domain" description="YceM-like C-terminal" evidence="2">
    <location>
        <begin position="131"/>
        <end position="240"/>
    </location>
</feature>
<dbReference type="EMBL" id="CP034465">
    <property type="protein sequence ID" value="AZP04514.1"/>
    <property type="molecule type" value="Genomic_DNA"/>
</dbReference>
<dbReference type="GO" id="GO:0000166">
    <property type="term" value="F:nucleotide binding"/>
    <property type="evidence" value="ECO:0007669"/>
    <property type="project" value="InterPro"/>
</dbReference>
<dbReference type="Gene3D" id="3.30.360.10">
    <property type="entry name" value="Dihydrodipicolinate Reductase, domain 2"/>
    <property type="match status" value="1"/>
</dbReference>
<dbReference type="InterPro" id="IPR048477">
    <property type="entry name" value="YceM-like_C"/>
</dbReference>
<evidence type="ECO:0000259" key="2">
    <source>
        <dbReference type="Pfam" id="PF21378"/>
    </source>
</evidence>
<protein>
    <submittedName>
        <fullName evidence="3">Gfo/Idh/MocA family oxidoreductase</fullName>
    </submittedName>
</protein>
<evidence type="ECO:0000259" key="1">
    <source>
        <dbReference type="Pfam" id="PF01408"/>
    </source>
</evidence>
<sequence>MLKIGIIGIGNIAQKAYLPVIAGLRENTEWHLFTRNQEKLTSIGKQYGFSHLHDSMESLMEAGIEAAFVHAPTSVHYDTIKQLIEAGIHVYVDKPISDQIYETEELVALAKEKDVLLTCGFNRRFAPHVQKLKEIPNKTMILIQKDRVHNVEDVRFAIYDLFIHIADAALYLLDNPIETVHSAIVEEGDILKRVTLTIQTKQTTCFVSMNYEAGANQEVMEVQSLDGIQRVVDLNDLYIKSQKGEQHIRFNDWENTLVKRGFDGVIRGFIEAISTKVNPVSLNSSLEVHHICENMINYKE</sequence>
<keyword evidence="4" id="KW-1185">Reference proteome</keyword>
<dbReference type="AlphaFoldDB" id="A0A3Q9BKP1"/>
<dbReference type="InterPro" id="IPR051317">
    <property type="entry name" value="Gfo/Idh/MocA_oxidoreduct"/>
</dbReference>
<evidence type="ECO:0000313" key="4">
    <source>
        <dbReference type="Proteomes" id="UP000273326"/>
    </source>
</evidence>
<organism evidence="3 4">
    <name type="scientific">Jeotgalibaca ciconiae</name>
    <dbReference type="NCBI Taxonomy" id="2496265"/>
    <lineage>
        <taxon>Bacteria</taxon>
        <taxon>Bacillati</taxon>
        <taxon>Bacillota</taxon>
        <taxon>Bacilli</taxon>
        <taxon>Lactobacillales</taxon>
        <taxon>Carnobacteriaceae</taxon>
        <taxon>Jeotgalibaca</taxon>
    </lineage>
</organism>
<dbReference type="InterPro" id="IPR000683">
    <property type="entry name" value="Gfo/Idh/MocA-like_OxRdtase_N"/>
</dbReference>
<dbReference type="PANTHER" id="PTHR43708">
    <property type="entry name" value="CONSERVED EXPRESSED OXIDOREDUCTASE (EUROFUNG)"/>
    <property type="match status" value="1"/>
</dbReference>
<dbReference type="OrthoDB" id="9815825at2"/>
<proteinExistence type="predicted"/>
<dbReference type="InterPro" id="IPR036291">
    <property type="entry name" value="NAD(P)-bd_dom_sf"/>
</dbReference>
<dbReference type="Proteomes" id="UP000273326">
    <property type="component" value="Chromosome"/>
</dbReference>
<name>A0A3Q9BKP1_9LACT</name>
<dbReference type="RefSeq" id="WP_126110005.1">
    <property type="nucleotide sequence ID" value="NZ_CP034465.1"/>
</dbReference>
<dbReference type="Pfam" id="PF01408">
    <property type="entry name" value="GFO_IDH_MocA"/>
    <property type="match status" value="1"/>
</dbReference>
<dbReference type="SUPFAM" id="SSF51735">
    <property type="entry name" value="NAD(P)-binding Rossmann-fold domains"/>
    <property type="match status" value="1"/>
</dbReference>
<dbReference type="SUPFAM" id="SSF55347">
    <property type="entry name" value="Glyceraldehyde-3-phosphate dehydrogenase-like, C-terminal domain"/>
    <property type="match status" value="1"/>
</dbReference>
<feature type="domain" description="Gfo/Idh/MocA-like oxidoreductase N-terminal" evidence="1">
    <location>
        <begin position="2"/>
        <end position="121"/>
    </location>
</feature>
<dbReference type="Gene3D" id="3.40.50.720">
    <property type="entry name" value="NAD(P)-binding Rossmann-like Domain"/>
    <property type="match status" value="1"/>
</dbReference>
<gene>
    <name evidence="3" type="ORF">EJN90_07640</name>
</gene>
<dbReference type="KEGG" id="jeh:EJN90_07640"/>
<accession>A0A3Q9BKP1</accession>
<dbReference type="Pfam" id="PF21378">
    <property type="entry name" value="YceM-like_C"/>
    <property type="match status" value="1"/>
</dbReference>
<reference evidence="4" key="1">
    <citation type="submission" date="2018-12" db="EMBL/GenBank/DDBJ databases">
        <title>Complete genome sequencing of Jeotgalibaca sp. H21T32.</title>
        <authorList>
            <person name="Bae J.-W."/>
            <person name="Lee S.-Y."/>
        </authorList>
    </citation>
    <scope>NUCLEOTIDE SEQUENCE [LARGE SCALE GENOMIC DNA]</scope>
    <source>
        <strain evidence="4">H21T32</strain>
    </source>
</reference>